<feature type="region of interest" description="Disordered" evidence="1">
    <location>
        <begin position="1"/>
        <end position="30"/>
    </location>
</feature>
<reference evidence="2" key="1">
    <citation type="submission" date="2015-04" db="UniProtKB">
        <authorList>
            <consortium name="EnsemblPlants"/>
        </authorList>
    </citation>
    <scope>IDENTIFICATION</scope>
    <source>
        <strain evidence="2">SL10</strain>
    </source>
</reference>
<reference evidence="2" key="2">
    <citation type="submission" date="2018-04" db="EMBL/GenBank/DDBJ databases">
        <title>OnivRS2 (Oryza nivara Reference Sequence Version 2).</title>
        <authorList>
            <person name="Zhang J."/>
            <person name="Kudrna D."/>
            <person name="Lee S."/>
            <person name="Talag J."/>
            <person name="Rajasekar S."/>
            <person name="Welchert J."/>
            <person name="Hsing Y.-I."/>
            <person name="Wing R.A."/>
        </authorList>
    </citation>
    <scope>NUCLEOTIDE SEQUENCE [LARGE SCALE GENOMIC DNA]</scope>
    <source>
        <strain evidence="2">SL10</strain>
    </source>
</reference>
<dbReference type="EnsemblPlants" id="ONIVA02G38840.3">
    <property type="protein sequence ID" value="ONIVA02G38840.3"/>
    <property type="gene ID" value="ONIVA02G38840"/>
</dbReference>
<dbReference type="Gramene" id="ONIVA02G38840.3">
    <property type="protein sequence ID" value="ONIVA02G38840.3"/>
    <property type="gene ID" value="ONIVA02G38840"/>
</dbReference>
<accession>A0A0E0GED9</accession>
<dbReference type="Proteomes" id="UP000006591">
    <property type="component" value="Chromosome 2"/>
</dbReference>
<evidence type="ECO:0000256" key="1">
    <source>
        <dbReference type="SAM" id="MobiDB-lite"/>
    </source>
</evidence>
<dbReference type="HOGENOM" id="CLU_2546494_0_0_1"/>
<dbReference type="AlphaFoldDB" id="A0A0E0GED9"/>
<evidence type="ECO:0000313" key="3">
    <source>
        <dbReference type="Proteomes" id="UP000006591"/>
    </source>
</evidence>
<organism evidence="2">
    <name type="scientific">Oryza nivara</name>
    <name type="common">Indian wild rice</name>
    <name type="synonym">Oryza sativa f. spontanea</name>
    <dbReference type="NCBI Taxonomy" id="4536"/>
    <lineage>
        <taxon>Eukaryota</taxon>
        <taxon>Viridiplantae</taxon>
        <taxon>Streptophyta</taxon>
        <taxon>Embryophyta</taxon>
        <taxon>Tracheophyta</taxon>
        <taxon>Spermatophyta</taxon>
        <taxon>Magnoliopsida</taxon>
        <taxon>Liliopsida</taxon>
        <taxon>Poales</taxon>
        <taxon>Poaceae</taxon>
        <taxon>BOP clade</taxon>
        <taxon>Oryzoideae</taxon>
        <taxon>Oryzeae</taxon>
        <taxon>Oryzinae</taxon>
        <taxon>Oryza</taxon>
    </lineage>
</organism>
<evidence type="ECO:0000313" key="2">
    <source>
        <dbReference type="EnsemblPlants" id="ONIVA02G38840.3"/>
    </source>
</evidence>
<name>A0A0E0GED9_ORYNI</name>
<sequence>MRSSTVTAKTWEIQSPGGMAAGGEAHAGAVGRGVQEVHGEPVHRGRHGSIELEKKRADRKLRELDREPDANPLAGLLRGLARD</sequence>
<proteinExistence type="predicted"/>
<protein>
    <submittedName>
        <fullName evidence="2">Uncharacterized protein</fullName>
    </submittedName>
</protein>
<keyword evidence="3" id="KW-1185">Reference proteome</keyword>
<feature type="region of interest" description="Disordered" evidence="1">
    <location>
        <begin position="61"/>
        <end position="83"/>
    </location>
</feature>